<evidence type="ECO:0000313" key="3">
    <source>
        <dbReference type="Proteomes" id="UP000321571"/>
    </source>
</evidence>
<evidence type="ECO:0000256" key="1">
    <source>
        <dbReference type="SAM" id="Phobius"/>
    </source>
</evidence>
<keyword evidence="3" id="KW-1185">Reference proteome</keyword>
<reference evidence="2 3" key="1">
    <citation type="submission" date="2019-06" db="EMBL/GenBank/DDBJ databases">
        <title>Aeromicrobium sp. nov., isolated from a maize field.</title>
        <authorList>
            <person name="Lin S.-Y."/>
            <person name="Tsai C.-F."/>
            <person name="Young C.-C."/>
        </authorList>
    </citation>
    <scope>NUCLEOTIDE SEQUENCE [LARGE SCALE GENOMIC DNA]</scope>
    <source>
        <strain evidence="2 3">CC-CFT486</strain>
    </source>
</reference>
<feature type="transmembrane region" description="Helical" evidence="1">
    <location>
        <begin position="95"/>
        <end position="115"/>
    </location>
</feature>
<feature type="transmembrane region" description="Helical" evidence="1">
    <location>
        <begin position="127"/>
        <end position="147"/>
    </location>
</feature>
<evidence type="ECO:0000313" key="2">
    <source>
        <dbReference type="EMBL" id="TXL60913.1"/>
    </source>
</evidence>
<comment type="caution">
    <text evidence="2">The sequence shown here is derived from an EMBL/GenBank/DDBJ whole genome shotgun (WGS) entry which is preliminary data.</text>
</comment>
<name>A0A5C8NKC9_9ACTN</name>
<dbReference type="EMBL" id="VDUX01000004">
    <property type="protein sequence ID" value="TXL60913.1"/>
    <property type="molecule type" value="Genomic_DNA"/>
</dbReference>
<accession>A0A5C8NKC9</accession>
<protein>
    <submittedName>
        <fullName evidence="2">Sodium:proton antiporter</fullName>
    </submittedName>
</protein>
<organism evidence="2 3">
    <name type="scientific">Aeromicrobium terrae</name>
    <dbReference type="NCBI Taxonomy" id="2498846"/>
    <lineage>
        <taxon>Bacteria</taxon>
        <taxon>Bacillati</taxon>
        <taxon>Actinomycetota</taxon>
        <taxon>Actinomycetes</taxon>
        <taxon>Propionibacteriales</taxon>
        <taxon>Nocardioidaceae</taxon>
        <taxon>Aeromicrobium</taxon>
    </lineage>
</organism>
<dbReference type="Proteomes" id="UP000321571">
    <property type="component" value="Unassembled WGS sequence"/>
</dbReference>
<dbReference type="InterPro" id="IPR046291">
    <property type="entry name" value="DUF6328"/>
</dbReference>
<keyword evidence="1" id="KW-0812">Transmembrane</keyword>
<sequence length="155" mass="16890">MEEHARDKGLDRNWNELLQELRVAQTGVQILSGFLLTLPFSPNFEDLPESRHDVYVAVLLSAISATLLLLSPVALHRALFHRGQRPFLVDAAHKLSRAGLVLLAVANVGAVWLIVDTVLSSTAASVAAAVLAGLTTLVWLVLPAWVLRRPRSTES</sequence>
<dbReference type="RefSeq" id="WP_147686624.1">
    <property type="nucleotide sequence ID" value="NZ_VDUX01000004.1"/>
</dbReference>
<feature type="transmembrane region" description="Helical" evidence="1">
    <location>
        <begin position="21"/>
        <end position="42"/>
    </location>
</feature>
<dbReference type="Pfam" id="PF19853">
    <property type="entry name" value="DUF6328"/>
    <property type="match status" value="1"/>
</dbReference>
<proteinExistence type="predicted"/>
<dbReference type="AlphaFoldDB" id="A0A5C8NKC9"/>
<keyword evidence="1" id="KW-0472">Membrane</keyword>
<feature type="transmembrane region" description="Helical" evidence="1">
    <location>
        <begin position="54"/>
        <end position="75"/>
    </location>
</feature>
<dbReference type="OrthoDB" id="3625784at2"/>
<gene>
    <name evidence="2" type="ORF">FHP06_10870</name>
</gene>
<keyword evidence="1" id="KW-1133">Transmembrane helix</keyword>